<dbReference type="EMBL" id="MN740481">
    <property type="protein sequence ID" value="QHU29121.1"/>
    <property type="molecule type" value="Genomic_DNA"/>
</dbReference>
<protein>
    <submittedName>
        <fullName evidence="2">Uncharacterized protein</fullName>
    </submittedName>
</protein>
<feature type="region of interest" description="Disordered" evidence="1">
    <location>
        <begin position="107"/>
        <end position="205"/>
    </location>
</feature>
<name>A0A6C0LHF7_9ZZZZ</name>
<dbReference type="AlphaFoldDB" id="A0A6C0LHF7"/>
<evidence type="ECO:0000313" key="2">
    <source>
        <dbReference type="EMBL" id="QHU29121.1"/>
    </source>
</evidence>
<evidence type="ECO:0000256" key="1">
    <source>
        <dbReference type="SAM" id="MobiDB-lite"/>
    </source>
</evidence>
<accession>A0A6C0LHF7</accession>
<organism evidence="2">
    <name type="scientific">viral metagenome</name>
    <dbReference type="NCBI Taxonomy" id="1070528"/>
    <lineage>
        <taxon>unclassified sequences</taxon>
        <taxon>metagenomes</taxon>
        <taxon>organismal metagenomes</taxon>
    </lineage>
</organism>
<reference evidence="2" key="1">
    <citation type="journal article" date="2020" name="Nature">
        <title>Giant virus diversity and host interactions through global metagenomics.</title>
        <authorList>
            <person name="Schulz F."/>
            <person name="Roux S."/>
            <person name="Paez-Espino D."/>
            <person name="Jungbluth S."/>
            <person name="Walsh D.A."/>
            <person name="Denef V.J."/>
            <person name="McMahon K.D."/>
            <person name="Konstantinidis K.T."/>
            <person name="Eloe-Fadrosh E.A."/>
            <person name="Kyrpides N.C."/>
            <person name="Woyke T."/>
        </authorList>
    </citation>
    <scope>NUCLEOTIDE SEQUENCE</scope>
    <source>
        <strain evidence="2">GVMAG-M-3300027804-47</strain>
    </source>
</reference>
<proteinExistence type="predicted"/>
<sequence length="205" mass="22849">MNLNVFNNFKAVYYNTLTNFYLYFNTIVPYYDDVILSLSITSFKNIIKNSKVKFKENRLIQLIYSLDDNDKIVVDDDGFVFVDYYNKDPETDDDADTVVDTREPVADDNDIDINEPVADTNEHVADTSEPVADTNEPVADTSEPVADTSEPVADTNEPVADTNEPVADTNEPVADTNEPVADTNEPVADDASDPVAYNSIEKKNN</sequence>